<reference evidence="12" key="1">
    <citation type="submission" date="2023-03" db="EMBL/GenBank/DDBJ databases">
        <title>Massive genome expansion in bonnet fungi (Mycena s.s.) driven by repeated elements and novel gene families across ecological guilds.</title>
        <authorList>
            <consortium name="Lawrence Berkeley National Laboratory"/>
            <person name="Harder C.B."/>
            <person name="Miyauchi S."/>
            <person name="Viragh M."/>
            <person name="Kuo A."/>
            <person name="Thoen E."/>
            <person name="Andreopoulos B."/>
            <person name="Lu D."/>
            <person name="Skrede I."/>
            <person name="Drula E."/>
            <person name="Henrissat B."/>
            <person name="Morin E."/>
            <person name="Kohler A."/>
            <person name="Barry K."/>
            <person name="LaButti K."/>
            <person name="Morin E."/>
            <person name="Salamov A."/>
            <person name="Lipzen A."/>
            <person name="Mereny Z."/>
            <person name="Hegedus B."/>
            <person name="Baldrian P."/>
            <person name="Stursova M."/>
            <person name="Weitz H."/>
            <person name="Taylor A."/>
            <person name="Grigoriev I.V."/>
            <person name="Nagy L.G."/>
            <person name="Martin F."/>
            <person name="Kauserud H."/>
        </authorList>
    </citation>
    <scope>NUCLEOTIDE SEQUENCE</scope>
    <source>
        <strain evidence="12">CBHHK002</strain>
    </source>
</reference>
<comment type="similarity">
    <text evidence="2 8">Belongs to the EMP24/GP25L family.</text>
</comment>
<evidence type="ECO:0000256" key="4">
    <source>
        <dbReference type="ARBA" id="ARBA00022729"/>
    </source>
</evidence>
<dbReference type="AlphaFoldDB" id="A0AAD6ZRH9"/>
<evidence type="ECO:0000256" key="7">
    <source>
        <dbReference type="ARBA" id="ARBA00037847"/>
    </source>
</evidence>
<dbReference type="PROSITE" id="PS50866">
    <property type="entry name" value="GOLD"/>
    <property type="match status" value="1"/>
</dbReference>
<evidence type="ECO:0000256" key="3">
    <source>
        <dbReference type="ARBA" id="ARBA00022692"/>
    </source>
</evidence>
<protein>
    <submittedName>
        <fullName evidence="12">Emp24/gp25L/p24 family/GOLD-domain-containing protein</fullName>
    </submittedName>
</protein>
<evidence type="ECO:0000256" key="6">
    <source>
        <dbReference type="ARBA" id="ARBA00023136"/>
    </source>
</evidence>
<name>A0AAD6ZRH9_9AGAR</name>
<proteinExistence type="inferred from homology"/>
<keyword evidence="13" id="KW-1185">Reference proteome</keyword>
<organism evidence="12 13">
    <name type="scientific">Mycena albidolilacea</name>
    <dbReference type="NCBI Taxonomy" id="1033008"/>
    <lineage>
        <taxon>Eukaryota</taxon>
        <taxon>Fungi</taxon>
        <taxon>Dikarya</taxon>
        <taxon>Basidiomycota</taxon>
        <taxon>Agaricomycotina</taxon>
        <taxon>Agaricomycetes</taxon>
        <taxon>Agaricomycetidae</taxon>
        <taxon>Agaricales</taxon>
        <taxon>Marasmiineae</taxon>
        <taxon>Mycenaceae</taxon>
        <taxon>Mycena</taxon>
    </lineage>
</organism>
<dbReference type="InterPro" id="IPR036598">
    <property type="entry name" value="GOLD_dom_sf"/>
</dbReference>
<dbReference type="GO" id="GO:0012505">
    <property type="term" value="C:endomembrane system"/>
    <property type="evidence" value="ECO:0007669"/>
    <property type="project" value="UniProtKB-SubCell"/>
</dbReference>
<evidence type="ECO:0000256" key="10">
    <source>
        <dbReference type="SAM" id="SignalP"/>
    </source>
</evidence>
<keyword evidence="4 10" id="KW-0732">Signal</keyword>
<evidence type="ECO:0000256" key="8">
    <source>
        <dbReference type="RuleBase" id="RU003827"/>
    </source>
</evidence>
<gene>
    <name evidence="12" type="ORF">DFH08DRAFT_879178</name>
</gene>
<keyword evidence="6 9" id="KW-0472">Membrane</keyword>
<feature type="domain" description="GOLD" evidence="11">
    <location>
        <begin position="34"/>
        <end position="117"/>
    </location>
</feature>
<evidence type="ECO:0000256" key="9">
    <source>
        <dbReference type="SAM" id="Phobius"/>
    </source>
</evidence>
<dbReference type="GO" id="GO:0016020">
    <property type="term" value="C:membrane"/>
    <property type="evidence" value="ECO:0007669"/>
    <property type="project" value="UniProtKB-SubCell"/>
</dbReference>
<dbReference type="SMART" id="SM01190">
    <property type="entry name" value="EMP24_GP25L"/>
    <property type="match status" value="1"/>
</dbReference>
<evidence type="ECO:0000259" key="11">
    <source>
        <dbReference type="PROSITE" id="PS50866"/>
    </source>
</evidence>
<dbReference type="Pfam" id="PF01105">
    <property type="entry name" value="EMP24_GP25L"/>
    <property type="match status" value="1"/>
</dbReference>
<dbReference type="EMBL" id="JARIHO010000032">
    <property type="protein sequence ID" value="KAJ7334711.1"/>
    <property type="molecule type" value="Genomic_DNA"/>
</dbReference>
<evidence type="ECO:0000313" key="13">
    <source>
        <dbReference type="Proteomes" id="UP001218218"/>
    </source>
</evidence>
<feature type="chain" id="PRO_5042006422" evidence="10">
    <location>
        <begin position="25"/>
        <end position="213"/>
    </location>
</feature>
<evidence type="ECO:0000256" key="5">
    <source>
        <dbReference type="ARBA" id="ARBA00022989"/>
    </source>
</evidence>
<evidence type="ECO:0000256" key="2">
    <source>
        <dbReference type="ARBA" id="ARBA00007104"/>
    </source>
</evidence>
<feature type="transmembrane region" description="Helical" evidence="9">
    <location>
        <begin position="178"/>
        <end position="200"/>
    </location>
</feature>
<sequence length="213" mass="24428">MILLHFVWALFYLINLSLRARASALTTAIAANERLCFYADVDKAGEKIGFYFAVQSGGSFDIDFDIKDPNDKIILDGERERQGDYVLTANTVGEYSFCFENDMSTLTEKLVDFDIMVESEPRREAPAKPGQISEHTSSLEESVFRLNGMLMNIKRTQKHFHTRENRGFSIVKSIQNRLFWYAVLESLGVIGMAVFQVYVLQTFFTKTGRRYKV</sequence>
<keyword evidence="5 9" id="KW-1133">Transmembrane helix</keyword>
<dbReference type="Proteomes" id="UP001218218">
    <property type="component" value="Unassembled WGS sequence"/>
</dbReference>
<comment type="subcellular location">
    <subcellularLocation>
        <location evidence="7">Endomembrane system</location>
        <topology evidence="7">Single-pass membrane protein</topology>
    </subcellularLocation>
    <subcellularLocation>
        <location evidence="1 8">Membrane</location>
        <topology evidence="1 8">Single-pass type I membrane protein</topology>
    </subcellularLocation>
</comment>
<dbReference type="SUPFAM" id="SSF101576">
    <property type="entry name" value="Supernatant protein factor (SPF), C-terminal domain"/>
    <property type="match status" value="1"/>
</dbReference>
<keyword evidence="3 8" id="KW-0812">Transmembrane</keyword>
<evidence type="ECO:0000313" key="12">
    <source>
        <dbReference type="EMBL" id="KAJ7334711.1"/>
    </source>
</evidence>
<feature type="signal peptide" evidence="10">
    <location>
        <begin position="1"/>
        <end position="24"/>
    </location>
</feature>
<accession>A0AAD6ZRH9</accession>
<dbReference type="PANTHER" id="PTHR22811">
    <property type="entry name" value="TRANSMEMBRANE EMP24 DOMAIN-CONTAINING PROTEIN"/>
    <property type="match status" value="1"/>
</dbReference>
<dbReference type="InterPro" id="IPR009038">
    <property type="entry name" value="GOLD_dom"/>
</dbReference>
<comment type="caution">
    <text evidence="12">The sequence shown here is derived from an EMBL/GenBank/DDBJ whole genome shotgun (WGS) entry which is preliminary data.</text>
</comment>
<dbReference type="InterPro" id="IPR015720">
    <property type="entry name" value="Emp24-like"/>
</dbReference>
<evidence type="ECO:0000256" key="1">
    <source>
        <dbReference type="ARBA" id="ARBA00004479"/>
    </source>
</evidence>